<organism evidence="3 4">
    <name type="scientific">Leuconostoc fallax</name>
    <dbReference type="NCBI Taxonomy" id="1251"/>
    <lineage>
        <taxon>Bacteria</taxon>
        <taxon>Bacillati</taxon>
        <taxon>Bacillota</taxon>
        <taxon>Bacilli</taxon>
        <taxon>Lactobacillales</taxon>
        <taxon>Lactobacillaceae</taxon>
        <taxon>Leuconostoc</taxon>
    </lineage>
</organism>
<sequence length="165" mass="19281">MSKQEKYTKDELMKIFNISSSTLNRFIKDHDLSDDSSRTVRNKRQVNEYGQKTYAALAEQYEITEVATEETQDLSADVLQNTIEQQEELIAELRSTNEYLKQLLTNQTRLVDQSQQLQLRLTMDDEKSEDKDGDAVIDHESVEESHDESKVKEDKKSFWQRIKGN</sequence>
<evidence type="ECO:0000256" key="1">
    <source>
        <dbReference type="SAM" id="Coils"/>
    </source>
</evidence>
<keyword evidence="4" id="KW-1185">Reference proteome</keyword>
<dbReference type="STRING" id="907931.GCA_000165675_01244"/>
<evidence type="ECO:0000313" key="4">
    <source>
        <dbReference type="Proteomes" id="UP000295681"/>
    </source>
</evidence>
<feature type="region of interest" description="Disordered" evidence="2">
    <location>
        <begin position="122"/>
        <end position="165"/>
    </location>
</feature>
<dbReference type="RefSeq" id="WP_010007431.1">
    <property type="nucleotide sequence ID" value="NZ_JAGYGP010000002.1"/>
</dbReference>
<protein>
    <recommendedName>
        <fullName evidence="5">DUF536 domain-containing protein</fullName>
    </recommendedName>
</protein>
<dbReference type="Proteomes" id="UP000295681">
    <property type="component" value="Unassembled WGS sequence"/>
</dbReference>
<dbReference type="AlphaFoldDB" id="A0A4R5N9F9"/>
<evidence type="ECO:0008006" key="5">
    <source>
        <dbReference type="Google" id="ProtNLM"/>
    </source>
</evidence>
<evidence type="ECO:0000313" key="3">
    <source>
        <dbReference type="EMBL" id="TDG68782.1"/>
    </source>
</evidence>
<comment type="caution">
    <text evidence="3">The sequence shown here is derived from an EMBL/GenBank/DDBJ whole genome shotgun (WGS) entry which is preliminary data.</text>
</comment>
<accession>A0A4R5N9F9</accession>
<reference evidence="3 4" key="1">
    <citation type="journal article" date="2019" name="Appl. Microbiol. Biotechnol.">
        <title>Uncovering carbohydrate metabolism through a genotype-phenotype association study of 56 lactic acid bacteria genomes.</title>
        <authorList>
            <person name="Buron-Moles G."/>
            <person name="Chailyan A."/>
            <person name="Dolejs I."/>
            <person name="Forster J."/>
            <person name="Miks M.H."/>
        </authorList>
    </citation>
    <scope>NUCLEOTIDE SEQUENCE [LARGE SCALE GENOMIC DNA]</scope>
    <source>
        <strain evidence="3 4">ATCC 700006</strain>
    </source>
</reference>
<proteinExistence type="predicted"/>
<dbReference type="EMBL" id="PUFI01000009">
    <property type="protein sequence ID" value="TDG68782.1"/>
    <property type="molecule type" value="Genomic_DNA"/>
</dbReference>
<evidence type="ECO:0000256" key="2">
    <source>
        <dbReference type="SAM" id="MobiDB-lite"/>
    </source>
</evidence>
<gene>
    <name evidence="3" type="ORF">C5L23_000701</name>
</gene>
<feature type="compositionally biased region" description="Basic and acidic residues" evidence="2">
    <location>
        <begin position="122"/>
        <end position="157"/>
    </location>
</feature>
<name>A0A4R5N9F9_9LACO</name>
<keyword evidence="1" id="KW-0175">Coiled coil</keyword>
<feature type="coiled-coil region" evidence="1">
    <location>
        <begin position="76"/>
        <end position="103"/>
    </location>
</feature>